<proteinExistence type="predicted"/>
<dbReference type="Proteomes" id="UP001153331">
    <property type="component" value="Unassembled WGS sequence"/>
</dbReference>
<evidence type="ECO:0000313" key="1">
    <source>
        <dbReference type="EMBL" id="KAJ8111829.1"/>
    </source>
</evidence>
<protein>
    <submittedName>
        <fullName evidence="1">Uncharacterized protein</fullName>
    </submittedName>
</protein>
<sequence length="213" mass="22962">MSARSYEVGDKLETTAAQCFSRIGRGLRLGSGVGSRAASSRSSSRLDDGVKMSHRCWDYSLETYYSQRLPDLATWRASGVNHTSRSECEEEERLERPSCGNAPWPERGAETGAVASDPCPLQACSGVSVALSRLSDGRRQDAATTAGRTRVDSPPAPTNVDGLETDVQTDNVPQRDQRSEGNNEAIKLAVERPRLAAAPPPHGRAARYSTLAD</sequence>
<name>A0ACC2I9G1_9PLEO</name>
<reference evidence="1" key="1">
    <citation type="submission" date="2022-11" db="EMBL/GenBank/DDBJ databases">
        <title>Genome Sequence of Boeremia exigua.</title>
        <authorList>
            <person name="Buettner E."/>
        </authorList>
    </citation>
    <scope>NUCLEOTIDE SEQUENCE</scope>
    <source>
        <strain evidence="1">CU02</strain>
    </source>
</reference>
<comment type="caution">
    <text evidence="1">The sequence shown here is derived from an EMBL/GenBank/DDBJ whole genome shotgun (WGS) entry which is preliminary data.</text>
</comment>
<keyword evidence="2" id="KW-1185">Reference proteome</keyword>
<accession>A0ACC2I9G1</accession>
<gene>
    <name evidence="1" type="ORF">OPT61_g5675</name>
</gene>
<evidence type="ECO:0000313" key="2">
    <source>
        <dbReference type="Proteomes" id="UP001153331"/>
    </source>
</evidence>
<organism evidence="1 2">
    <name type="scientific">Boeremia exigua</name>
    <dbReference type="NCBI Taxonomy" id="749465"/>
    <lineage>
        <taxon>Eukaryota</taxon>
        <taxon>Fungi</taxon>
        <taxon>Dikarya</taxon>
        <taxon>Ascomycota</taxon>
        <taxon>Pezizomycotina</taxon>
        <taxon>Dothideomycetes</taxon>
        <taxon>Pleosporomycetidae</taxon>
        <taxon>Pleosporales</taxon>
        <taxon>Pleosporineae</taxon>
        <taxon>Didymellaceae</taxon>
        <taxon>Boeremia</taxon>
    </lineage>
</organism>
<dbReference type="EMBL" id="JAPHNI010000372">
    <property type="protein sequence ID" value="KAJ8111829.1"/>
    <property type="molecule type" value="Genomic_DNA"/>
</dbReference>